<evidence type="ECO:0000313" key="3">
    <source>
        <dbReference type="Proteomes" id="UP000078492"/>
    </source>
</evidence>
<dbReference type="EMBL" id="KQ980223">
    <property type="protein sequence ID" value="KYN17169.1"/>
    <property type="molecule type" value="Genomic_DNA"/>
</dbReference>
<organism evidence="2 3">
    <name type="scientific">Trachymyrmex cornetzi</name>
    <dbReference type="NCBI Taxonomy" id="471704"/>
    <lineage>
        <taxon>Eukaryota</taxon>
        <taxon>Metazoa</taxon>
        <taxon>Ecdysozoa</taxon>
        <taxon>Arthropoda</taxon>
        <taxon>Hexapoda</taxon>
        <taxon>Insecta</taxon>
        <taxon>Pterygota</taxon>
        <taxon>Neoptera</taxon>
        <taxon>Endopterygota</taxon>
        <taxon>Hymenoptera</taxon>
        <taxon>Apocrita</taxon>
        <taxon>Aculeata</taxon>
        <taxon>Formicoidea</taxon>
        <taxon>Formicidae</taxon>
        <taxon>Myrmicinae</taxon>
        <taxon>Trachymyrmex</taxon>
    </lineage>
</organism>
<accession>A0A151J408</accession>
<gene>
    <name evidence="2" type="ORF">ALC57_10555</name>
</gene>
<protein>
    <recommendedName>
        <fullName evidence="1">ISXO2-like transposase domain-containing protein</fullName>
    </recommendedName>
</protein>
<dbReference type="AlphaFoldDB" id="A0A151J408"/>
<dbReference type="PANTHER" id="PTHR47163:SF2">
    <property type="entry name" value="SI:DKEY-17M8.2"/>
    <property type="match status" value="1"/>
</dbReference>
<dbReference type="InterPro" id="IPR024445">
    <property type="entry name" value="Tnp_ISXO2-like"/>
</dbReference>
<dbReference type="PANTHER" id="PTHR47163">
    <property type="entry name" value="DDE_TNP_IS1595 DOMAIN-CONTAINING PROTEIN"/>
    <property type="match status" value="1"/>
</dbReference>
<name>A0A151J408_9HYME</name>
<dbReference type="InterPro" id="IPR053164">
    <property type="entry name" value="IS1016-like_transposase"/>
</dbReference>
<keyword evidence="3" id="KW-1185">Reference proteome</keyword>
<evidence type="ECO:0000313" key="2">
    <source>
        <dbReference type="EMBL" id="KYN17169.1"/>
    </source>
</evidence>
<proteinExistence type="predicted"/>
<evidence type="ECO:0000259" key="1">
    <source>
        <dbReference type="SMART" id="SM01126"/>
    </source>
</evidence>
<reference evidence="2 3" key="1">
    <citation type="submission" date="2015-09" db="EMBL/GenBank/DDBJ databases">
        <title>Trachymyrmex cornetzi WGS genome.</title>
        <authorList>
            <person name="Nygaard S."/>
            <person name="Hu H."/>
            <person name="Boomsma J."/>
            <person name="Zhang G."/>
        </authorList>
    </citation>
    <scope>NUCLEOTIDE SEQUENCE [LARGE SCALE GENOMIC DNA]</scope>
    <source>
        <strain evidence="2">Tcor2-1</strain>
        <tissue evidence="2">Whole body</tissue>
    </source>
</reference>
<feature type="domain" description="ISXO2-like transposase" evidence="1">
    <location>
        <begin position="140"/>
        <end position="258"/>
    </location>
</feature>
<dbReference type="Proteomes" id="UP000078492">
    <property type="component" value="Unassembled WGS sequence"/>
</dbReference>
<sequence>MLSEFINITYCKNKLIDYLVEHCVLSPETNCDQCGSVVNLNKKKLMFTCQKYHFVKNAHKKRVMERYRFERSVKVGTWFSNNKIDMSIICRITAYFITFPPPRVKFLSLDTGLLSTTITLVYKKFFFQLLWTGLQKHRQKLGGPGHIVEIDEAKFGHRKYNRGRKVDGNWVFGEIDRESKKIFLIPVKDRTQDTLLECIKDNIEPGTTIMSDYWKSYNCLDNEDFQHLTVNYTYNFVDPDTQLKCFLKNLKEIYMKFTSILIFFTFCRCT</sequence>
<dbReference type="Pfam" id="PF12762">
    <property type="entry name" value="DDE_Tnp_IS1595"/>
    <property type="match status" value="1"/>
</dbReference>
<dbReference type="SMART" id="SM01126">
    <property type="entry name" value="DDE_Tnp_IS1595"/>
    <property type="match status" value="1"/>
</dbReference>